<organism evidence="18 19">
    <name type="scientific">Coemansia interrupta</name>
    <dbReference type="NCBI Taxonomy" id="1126814"/>
    <lineage>
        <taxon>Eukaryota</taxon>
        <taxon>Fungi</taxon>
        <taxon>Fungi incertae sedis</taxon>
        <taxon>Zoopagomycota</taxon>
        <taxon>Kickxellomycotina</taxon>
        <taxon>Kickxellomycetes</taxon>
        <taxon>Kickxellales</taxon>
        <taxon>Kickxellaceae</taxon>
        <taxon>Coemansia</taxon>
    </lineage>
</organism>
<dbReference type="GO" id="GO:0033179">
    <property type="term" value="C:proton-transporting V-type ATPase, V0 domain"/>
    <property type="evidence" value="ECO:0007669"/>
    <property type="project" value="InterPro"/>
</dbReference>
<dbReference type="OrthoDB" id="1746530at2759"/>
<evidence type="ECO:0000256" key="5">
    <source>
        <dbReference type="ARBA" id="ARBA00016672"/>
    </source>
</evidence>
<evidence type="ECO:0000313" key="18">
    <source>
        <dbReference type="EMBL" id="KAJ2783239.1"/>
    </source>
</evidence>
<feature type="compositionally biased region" description="Acidic residues" evidence="15">
    <location>
        <begin position="187"/>
        <end position="217"/>
    </location>
</feature>
<keyword evidence="9" id="KW-0375">Hydrogen ion transport</keyword>
<dbReference type="GO" id="GO:0006384">
    <property type="term" value="P:transcription initiation at RNA polymerase III promoter"/>
    <property type="evidence" value="ECO:0007669"/>
    <property type="project" value="InterPro"/>
</dbReference>
<keyword evidence="8 16" id="KW-0812">Transmembrane</keyword>
<evidence type="ECO:0000256" key="11">
    <source>
        <dbReference type="ARBA" id="ARBA00023065"/>
    </source>
</evidence>
<gene>
    <name evidence="18" type="ORF">GGI15_002652</name>
</gene>
<dbReference type="Proteomes" id="UP001140172">
    <property type="component" value="Unassembled WGS sequence"/>
</dbReference>
<evidence type="ECO:0000256" key="12">
    <source>
        <dbReference type="ARBA" id="ARBA00023136"/>
    </source>
</evidence>
<dbReference type="Pfam" id="PF05493">
    <property type="entry name" value="ATP_synt_H"/>
    <property type="match status" value="1"/>
</dbReference>
<keyword evidence="11" id="KW-0406">Ion transport</keyword>
<feature type="transmembrane region" description="Helical" evidence="16">
    <location>
        <begin position="36"/>
        <end position="54"/>
    </location>
</feature>
<accession>A0A9W8LK26</accession>
<dbReference type="InterPro" id="IPR038846">
    <property type="entry name" value="RPC9"/>
</dbReference>
<evidence type="ECO:0000259" key="17">
    <source>
        <dbReference type="SMART" id="SM00657"/>
    </source>
</evidence>
<dbReference type="Gene3D" id="1.20.1250.40">
    <property type="match status" value="1"/>
</dbReference>
<comment type="subcellular location">
    <subcellularLocation>
        <location evidence="2">Membrane</location>
        <topology evidence="2">Multi-pass membrane protein</topology>
    </subcellularLocation>
    <subcellularLocation>
        <location evidence="1">Nucleus</location>
    </subcellularLocation>
</comment>
<evidence type="ECO:0000256" key="8">
    <source>
        <dbReference type="ARBA" id="ARBA00022692"/>
    </source>
</evidence>
<evidence type="ECO:0000256" key="14">
    <source>
        <dbReference type="ARBA" id="ARBA00023242"/>
    </source>
</evidence>
<proteinExistence type="inferred from homology"/>
<evidence type="ECO:0000256" key="13">
    <source>
        <dbReference type="ARBA" id="ARBA00023163"/>
    </source>
</evidence>
<dbReference type="PANTHER" id="PTHR15561">
    <property type="entry name" value="CALCITONIN GENE-RELATED PEPTIDE-RECEPTOR COMPONENT PROTEIN"/>
    <property type="match status" value="1"/>
</dbReference>
<evidence type="ECO:0000256" key="10">
    <source>
        <dbReference type="ARBA" id="ARBA00022989"/>
    </source>
</evidence>
<dbReference type="SUPFAM" id="SSF47819">
    <property type="entry name" value="HRDC-like"/>
    <property type="match status" value="1"/>
</dbReference>
<dbReference type="InterPro" id="IPR008389">
    <property type="entry name" value="ATPase_V0-cplx_e1/e2_su"/>
</dbReference>
<comment type="similarity">
    <text evidence="4">Belongs to the V-ATPase e1/e2 subunit family.</text>
</comment>
<evidence type="ECO:0000256" key="6">
    <source>
        <dbReference type="ARBA" id="ARBA00022448"/>
    </source>
</evidence>
<dbReference type="AlphaFoldDB" id="A0A9W8LK26"/>
<keyword evidence="10 16" id="KW-1133">Transmembrane helix</keyword>
<evidence type="ECO:0000256" key="1">
    <source>
        <dbReference type="ARBA" id="ARBA00004123"/>
    </source>
</evidence>
<feature type="region of interest" description="Disordered" evidence="15">
    <location>
        <begin position="182"/>
        <end position="217"/>
    </location>
</feature>
<dbReference type="SMART" id="SM00657">
    <property type="entry name" value="RPOL4c"/>
    <property type="match status" value="1"/>
</dbReference>
<name>A0A9W8LK26_9FUNG</name>
<keyword evidence="13" id="KW-0804">Transcription</keyword>
<evidence type="ECO:0000313" key="19">
    <source>
        <dbReference type="Proteomes" id="UP001140172"/>
    </source>
</evidence>
<reference evidence="18" key="1">
    <citation type="submission" date="2022-07" db="EMBL/GenBank/DDBJ databases">
        <title>Phylogenomic reconstructions and comparative analyses of Kickxellomycotina fungi.</title>
        <authorList>
            <person name="Reynolds N.K."/>
            <person name="Stajich J.E."/>
            <person name="Barry K."/>
            <person name="Grigoriev I.V."/>
            <person name="Crous P."/>
            <person name="Smith M.E."/>
        </authorList>
    </citation>
    <scope>NUCLEOTIDE SEQUENCE</scope>
    <source>
        <strain evidence="18">BCRC 34489</strain>
    </source>
</reference>
<dbReference type="GO" id="GO:0000166">
    <property type="term" value="F:nucleotide binding"/>
    <property type="evidence" value="ECO:0007669"/>
    <property type="project" value="InterPro"/>
</dbReference>
<keyword evidence="7" id="KW-0240">DNA-directed RNA polymerase</keyword>
<dbReference type="Pfam" id="PF03874">
    <property type="entry name" value="RNA_pol_Rpb4"/>
    <property type="match status" value="1"/>
</dbReference>
<evidence type="ECO:0000256" key="2">
    <source>
        <dbReference type="ARBA" id="ARBA00004141"/>
    </source>
</evidence>
<dbReference type="InterPro" id="IPR005574">
    <property type="entry name" value="Rpb4/RPC9"/>
</dbReference>
<evidence type="ECO:0000256" key="4">
    <source>
        <dbReference type="ARBA" id="ARBA00008328"/>
    </source>
</evidence>
<evidence type="ECO:0000256" key="15">
    <source>
        <dbReference type="SAM" id="MobiDB-lite"/>
    </source>
</evidence>
<evidence type="ECO:0000256" key="9">
    <source>
        <dbReference type="ARBA" id="ARBA00022781"/>
    </source>
</evidence>
<evidence type="ECO:0000256" key="3">
    <source>
        <dbReference type="ARBA" id="ARBA00006898"/>
    </source>
</evidence>
<dbReference type="GO" id="GO:0005666">
    <property type="term" value="C:RNA polymerase III complex"/>
    <property type="evidence" value="ECO:0007669"/>
    <property type="project" value="InterPro"/>
</dbReference>
<protein>
    <recommendedName>
        <fullName evidence="5">DNA-directed RNA polymerase III subunit RPC9</fullName>
    </recommendedName>
</protein>
<comment type="similarity">
    <text evidence="3">Belongs to the eukaryotic RPC9 RNA polymerase subunit family.</text>
</comment>
<feature type="transmembrane region" description="Helical" evidence="16">
    <location>
        <begin position="6"/>
        <end position="24"/>
    </location>
</feature>
<evidence type="ECO:0000256" key="16">
    <source>
        <dbReference type="SAM" id="Phobius"/>
    </source>
</evidence>
<dbReference type="InterPro" id="IPR006590">
    <property type="entry name" value="RNA_pol_Rpb4/RPC9_core"/>
</dbReference>
<evidence type="ECO:0000256" key="7">
    <source>
        <dbReference type="ARBA" id="ARBA00022478"/>
    </source>
</evidence>
<keyword evidence="19" id="KW-1185">Reference proteome</keyword>
<keyword evidence="6" id="KW-0813">Transport</keyword>
<dbReference type="InterPro" id="IPR010997">
    <property type="entry name" value="HRDC-like_sf"/>
</dbReference>
<dbReference type="EMBL" id="JANBUM010000150">
    <property type="protein sequence ID" value="KAJ2783239.1"/>
    <property type="molecule type" value="Genomic_DNA"/>
</dbReference>
<comment type="caution">
    <text evidence="18">The sequence shown here is derived from an EMBL/GenBank/DDBJ whole genome shotgun (WGS) entry which is preliminary data.</text>
</comment>
<keyword evidence="14" id="KW-0539">Nucleus</keyword>
<dbReference type="PANTHER" id="PTHR15561:SF0">
    <property type="entry name" value="DNA-DIRECTED RNA POLYMERASE III SUBUNIT RPC9"/>
    <property type="match status" value="1"/>
</dbReference>
<feature type="domain" description="RNA polymerase Rpb4/RPC9 core" evidence="17">
    <location>
        <begin position="59"/>
        <end position="185"/>
    </location>
</feature>
<sequence length="217" mass="24713">MGGASVFWFGVLVAGLCAGALFMFKGKEDPTLWRTCTILSLSCCYLMWALTYLAQLHPIIVIDRQQALLSNYEVFLVLSEEDARQKDVKTRRRVRYPENVTTLMFEGLQYLNDTACTTQSAEQIRDLKEALAEYELTKGEILQIINIRPTQPVELSFIIEECGDRFEVADLEEMCEIVYEKLPRAEEADEGEDVDGQGDQEQEENENGADEDSEMQD</sequence>
<dbReference type="InterPro" id="IPR038324">
    <property type="entry name" value="Rpb4/RPC9_sf"/>
</dbReference>
<keyword evidence="12 16" id="KW-0472">Membrane</keyword>
<dbReference type="GO" id="GO:0046961">
    <property type="term" value="F:proton-transporting ATPase activity, rotational mechanism"/>
    <property type="evidence" value="ECO:0007669"/>
    <property type="project" value="InterPro"/>
</dbReference>